<name>A0ABU9FB49_9ENTR</name>
<gene>
    <name evidence="2" type="ORF">QFI96_015735</name>
</gene>
<feature type="transmembrane region" description="Helical" evidence="1">
    <location>
        <begin position="263"/>
        <end position="283"/>
    </location>
</feature>
<dbReference type="Pfam" id="PF04632">
    <property type="entry name" value="FUSC"/>
    <property type="match status" value="1"/>
</dbReference>
<feature type="transmembrane region" description="Helical" evidence="1">
    <location>
        <begin position="232"/>
        <end position="251"/>
    </location>
</feature>
<organism evidence="2 3">
    <name type="scientific">Raoultella lignicola</name>
    <dbReference type="NCBI Taxonomy" id="3040939"/>
    <lineage>
        <taxon>Bacteria</taxon>
        <taxon>Pseudomonadati</taxon>
        <taxon>Pseudomonadota</taxon>
        <taxon>Gammaproteobacteria</taxon>
        <taxon>Enterobacterales</taxon>
        <taxon>Enterobacteriaceae</taxon>
        <taxon>Klebsiella/Raoultella group</taxon>
        <taxon>Raoultella</taxon>
    </lineage>
</organism>
<evidence type="ECO:0000313" key="2">
    <source>
        <dbReference type="EMBL" id="MEL0553148.1"/>
    </source>
</evidence>
<dbReference type="EMBL" id="JARXNK020000104">
    <property type="protein sequence ID" value="MEL0553148.1"/>
    <property type="molecule type" value="Genomic_DNA"/>
</dbReference>
<feature type="transmembrane region" description="Helical" evidence="1">
    <location>
        <begin position="159"/>
        <end position="180"/>
    </location>
</feature>
<feature type="transmembrane region" description="Helical" evidence="1">
    <location>
        <begin position="289"/>
        <end position="305"/>
    </location>
</feature>
<proteinExistence type="predicted"/>
<evidence type="ECO:0000313" key="3">
    <source>
        <dbReference type="Proteomes" id="UP001312893"/>
    </source>
</evidence>
<dbReference type="InterPro" id="IPR006726">
    <property type="entry name" value="PHBA_efflux_AaeB/fusaric-R"/>
</dbReference>
<sequence>MTILNSFAQLKTVPGLLFQELLDGARNKARVIDSGEAVVSVLCAIFMAHQLQLPHVGWAAFSGYMVMRSHVWISLERGMLRVMGTISGALLAEFLAVGSRGTLYSSLVFGLVATVCLYLALTTRHGYAWLFMGITFTMVSMDGIEHGMHTVPYFAQARIFEVSIGTSCSIVVSALSTVLIRRRLFALADAGRVKTSGSAPYFCWHKKAGFHALQGGIALALVPIAWRELSIASLSQTVITIMAVMTIPLNAIDLSRHPSSIKITHRFLGCFLGASLAFIAITLGQINPGLIYAVLVLGIFIGRTIENSGTLTFKYVGTQLTLALLVSLTPDHAHFINVDPGVSRLSGIMMGILLLEPTRLLTLKVLTMCRKPHSGACVGYRR</sequence>
<evidence type="ECO:0000256" key="1">
    <source>
        <dbReference type="SAM" id="Phobius"/>
    </source>
</evidence>
<feature type="transmembrane region" description="Helical" evidence="1">
    <location>
        <begin position="78"/>
        <end position="97"/>
    </location>
</feature>
<keyword evidence="1" id="KW-1133">Transmembrane helix</keyword>
<accession>A0ABU9FB49</accession>
<feature type="transmembrane region" description="Helical" evidence="1">
    <location>
        <begin position="208"/>
        <end position="226"/>
    </location>
</feature>
<dbReference type="RefSeq" id="WP_331851288.1">
    <property type="nucleotide sequence ID" value="NZ_JARXNK020000104.1"/>
</dbReference>
<keyword evidence="1" id="KW-0472">Membrane</keyword>
<comment type="caution">
    <text evidence="2">The sequence shown here is derived from an EMBL/GenBank/DDBJ whole genome shotgun (WGS) entry which is preliminary data.</text>
</comment>
<reference evidence="2 3" key="1">
    <citation type="submission" date="2024-04" db="EMBL/GenBank/DDBJ databases">
        <title>Two novel Raoultella species associated with bleeding cankers of broadleaf hosts, Raoultella scottia sp. nov. and Raoultella lignicola sp. nov.</title>
        <authorList>
            <person name="Brady C.L."/>
        </authorList>
    </citation>
    <scope>NUCLEOTIDE SEQUENCE [LARGE SCALE GENOMIC DNA]</scope>
    <source>
        <strain evidence="2 3">TW_WC1a.1</strain>
    </source>
</reference>
<keyword evidence="3" id="KW-1185">Reference proteome</keyword>
<feature type="transmembrane region" description="Helical" evidence="1">
    <location>
        <begin position="128"/>
        <end position="147"/>
    </location>
</feature>
<protein>
    <submittedName>
        <fullName evidence="2">FUSC family protein</fullName>
    </submittedName>
</protein>
<dbReference type="Proteomes" id="UP001312893">
    <property type="component" value="Unassembled WGS sequence"/>
</dbReference>
<keyword evidence="1" id="KW-0812">Transmembrane</keyword>
<feature type="transmembrane region" description="Helical" evidence="1">
    <location>
        <begin position="103"/>
        <end position="121"/>
    </location>
</feature>